<evidence type="ECO:0000256" key="1">
    <source>
        <dbReference type="SAM" id="MobiDB-lite"/>
    </source>
</evidence>
<proteinExistence type="predicted"/>
<reference evidence="2 3" key="1">
    <citation type="submission" date="2018-10" db="EMBL/GenBank/DDBJ databases">
        <title>Genomic Encyclopedia of Type Strains, Phase IV (KMG-IV): sequencing the most valuable type-strain genomes for metagenomic binning, comparative biology and taxonomic classification.</title>
        <authorList>
            <person name="Goeker M."/>
        </authorList>
    </citation>
    <scope>NUCLEOTIDE SEQUENCE [LARGE SCALE GENOMIC DNA]</scope>
    <source>
        <strain evidence="2 3">DSM 25586</strain>
    </source>
</reference>
<feature type="region of interest" description="Disordered" evidence="1">
    <location>
        <begin position="1"/>
        <end position="24"/>
    </location>
</feature>
<organism evidence="2 3">
    <name type="scientific">Arthrobacter oryzae</name>
    <dbReference type="NCBI Taxonomy" id="409290"/>
    <lineage>
        <taxon>Bacteria</taxon>
        <taxon>Bacillati</taxon>
        <taxon>Actinomycetota</taxon>
        <taxon>Actinomycetes</taxon>
        <taxon>Micrococcales</taxon>
        <taxon>Micrococcaceae</taxon>
        <taxon>Arthrobacter</taxon>
    </lineage>
</organism>
<dbReference type="AlphaFoldDB" id="A0A495FKN8"/>
<dbReference type="Proteomes" id="UP000276055">
    <property type="component" value="Unassembled WGS sequence"/>
</dbReference>
<evidence type="ECO:0000313" key="2">
    <source>
        <dbReference type="EMBL" id="RKR29808.1"/>
    </source>
</evidence>
<sequence length="54" mass="5856">MTKAHTTLGHTKAAVTHRVDNRRGAAEDMSIQELNPVTGKFETLFAVSKGTTKT</sequence>
<name>A0A495FKN8_9MICC</name>
<accession>A0A495FKN8</accession>
<dbReference type="EMBL" id="RBIR01000001">
    <property type="protein sequence ID" value="RKR29808.1"/>
    <property type="molecule type" value="Genomic_DNA"/>
</dbReference>
<protein>
    <submittedName>
        <fullName evidence="2">Uncharacterized protein</fullName>
    </submittedName>
</protein>
<gene>
    <name evidence="2" type="ORF">C8D78_0123</name>
</gene>
<dbReference type="RefSeq" id="WP_167467815.1">
    <property type="nucleotide sequence ID" value="NZ_RBIR01000001.1"/>
</dbReference>
<comment type="caution">
    <text evidence="2">The sequence shown here is derived from an EMBL/GenBank/DDBJ whole genome shotgun (WGS) entry which is preliminary data.</text>
</comment>
<evidence type="ECO:0000313" key="3">
    <source>
        <dbReference type="Proteomes" id="UP000276055"/>
    </source>
</evidence>